<dbReference type="Gene3D" id="2.60.120.10">
    <property type="entry name" value="Jelly Rolls"/>
    <property type="match status" value="1"/>
</dbReference>
<dbReference type="Pfam" id="PF01050">
    <property type="entry name" value="MannoseP_isomer"/>
    <property type="match status" value="1"/>
</dbReference>
<name>A0A512PGW8_9CELL</name>
<dbReference type="SUPFAM" id="SSF51182">
    <property type="entry name" value="RmlC-like cupins"/>
    <property type="match status" value="1"/>
</dbReference>
<dbReference type="InterPro" id="IPR011051">
    <property type="entry name" value="RmlC_Cupin_sf"/>
</dbReference>
<gene>
    <name evidence="2" type="ORF">CSO01_31650</name>
</gene>
<sequence>MSPTTAVPRAEFFVAATQHKPWGHETLFATGEQGYVGKLISVGAGQSLSLQLHREKDETITVVSGAATFEHGPSADSLTARTLRPGDTVHVPALVVHRITALADLLFAEVSTGAPGWREDVVRLADRYGRVGTTAP</sequence>
<dbReference type="RefSeq" id="WP_146954225.1">
    <property type="nucleotide sequence ID" value="NZ_BAABBJ010000001.1"/>
</dbReference>
<dbReference type="InterPro" id="IPR014710">
    <property type="entry name" value="RmlC-like_jellyroll"/>
</dbReference>
<evidence type="ECO:0000313" key="2">
    <source>
        <dbReference type="EMBL" id="GEP70450.1"/>
    </source>
</evidence>
<reference evidence="2 3" key="1">
    <citation type="submission" date="2019-07" db="EMBL/GenBank/DDBJ databases">
        <title>Whole genome shotgun sequence of Cellulomonas soli NBRC 109434.</title>
        <authorList>
            <person name="Hosoyama A."/>
            <person name="Uohara A."/>
            <person name="Ohji S."/>
            <person name="Ichikawa N."/>
        </authorList>
    </citation>
    <scope>NUCLEOTIDE SEQUENCE [LARGE SCALE GENOMIC DNA]</scope>
    <source>
        <strain evidence="2 3">NBRC 109434</strain>
    </source>
</reference>
<comment type="caution">
    <text evidence="2">The sequence shown here is derived from an EMBL/GenBank/DDBJ whole genome shotgun (WGS) entry which is preliminary data.</text>
</comment>
<organism evidence="2 3">
    <name type="scientific">Cellulomonas soli</name>
    <dbReference type="NCBI Taxonomy" id="931535"/>
    <lineage>
        <taxon>Bacteria</taxon>
        <taxon>Bacillati</taxon>
        <taxon>Actinomycetota</taxon>
        <taxon>Actinomycetes</taxon>
        <taxon>Micrococcales</taxon>
        <taxon>Cellulomonadaceae</taxon>
        <taxon>Cellulomonas</taxon>
    </lineage>
</organism>
<dbReference type="EMBL" id="BKAL01000013">
    <property type="protein sequence ID" value="GEP70450.1"/>
    <property type="molecule type" value="Genomic_DNA"/>
</dbReference>
<keyword evidence="3" id="KW-1185">Reference proteome</keyword>
<proteinExistence type="predicted"/>
<feature type="domain" description="Mannose-6-phosphate isomerase type II C-terminal" evidence="1">
    <location>
        <begin position="15"/>
        <end position="126"/>
    </location>
</feature>
<evidence type="ECO:0000259" key="1">
    <source>
        <dbReference type="Pfam" id="PF01050"/>
    </source>
</evidence>
<dbReference type="GO" id="GO:0016779">
    <property type="term" value="F:nucleotidyltransferase activity"/>
    <property type="evidence" value="ECO:0007669"/>
    <property type="project" value="InterPro"/>
</dbReference>
<dbReference type="AlphaFoldDB" id="A0A512PGW8"/>
<dbReference type="OrthoDB" id="9806359at2"/>
<dbReference type="GO" id="GO:0005976">
    <property type="term" value="P:polysaccharide metabolic process"/>
    <property type="evidence" value="ECO:0007669"/>
    <property type="project" value="InterPro"/>
</dbReference>
<evidence type="ECO:0000313" key="3">
    <source>
        <dbReference type="Proteomes" id="UP000321798"/>
    </source>
</evidence>
<protein>
    <recommendedName>
        <fullName evidence="1">Mannose-6-phosphate isomerase type II C-terminal domain-containing protein</fullName>
    </recommendedName>
</protein>
<accession>A0A512PGW8</accession>
<dbReference type="Proteomes" id="UP000321798">
    <property type="component" value="Unassembled WGS sequence"/>
</dbReference>
<dbReference type="InterPro" id="IPR001538">
    <property type="entry name" value="Man6P_isomerase-2_C"/>
</dbReference>